<proteinExistence type="predicted"/>
<keyword evidence="1" id="KW-0677">Repeat</keyword>
<gene>
    <name evidence="3" type="ORF">G5B36_25115</name>
</gene>
<evidence type="ECO:0000313" key="3">
    <source>
        <dbReference type="EMBL" id="NSJ51954.1"/>
    </source>
</evidence>
<comment type="caution">
    <text evidence="3">The sequence shown here is derived from an EMBL/GenBank/DDBJ whole genome shotgun (WGS) entry which is preliminary data.</text>
</comment>
<accession>A0ABX2HU81</accession>
<dbReference type="InterPro" id="IPR018337">
    <property type="entry name" value="Cell_wall/Cho-bd_repeat"/>
</dbReference>
<dbReference type="Pfam" id="PF19127">
    <property type="entry name" value="Choline_bind_3"/>
    <property type="match status" value="1"/>
</dbReference>
<evidence type="ECO:0000256" key="1">
    <source>
        <dbReference type="ARBA" id="ARBA00022737"/>
    </source>
</evidence>
<evidence type="ECO:0000259" key="2">
    <source>
        <dbReference type="Pfam" id="PF06889"/>
    </source>
</evidence>
<dbReference type="Proteomes" id="UP000669239">
    <property type="component" value="Unassembled WGS sequence"/>
</dbReference>
<dbReference type="InterPro" id="IPR009677">
    <property type="entry name" value="DUF1266"/>
</dbReference>
<dbReference type="EMBL" id="JAAITT010000052">
    <property type="protein sequence ID" value="NSJ51954.1"/>
    <property type="molecule type" value="Genomic_DNA"/>
</dbReference>
<dbReference type="Pfam" id="PF06889">
    <property type="entry name" value="DUF1266"/>
    <property type="match status" value="1"/>
</dbReference>
<name>A0ABX2HU81_9FIRM</name>
<sequence length="315" mass="36365">MHRHQRRTGDWIHQWRRDMRKAAKTRRILALTLLCSLFLCITAYGNWKNEGGQWHYYDSSGQMVRNDFKKSGNSMFYLDETGNIARNCEKVIGNYLYQFDADGKFTRSKLGADGQPEYLEGDYALNHRQQYLNKKANPYNDNQVIQWFNATYAILTKHNSYNIRAYGGELLLSGVEGEDDGFTDDYIKEKNRKMLSESWGVTDRSGADAVLLRLLESARATGSAWDYSRAMSNLGFYYLAGYYTVTESLDRSLEVAKAIQQTYGSWDEFIASYLEGYDAWAGEEAENRNSIYEGLKGSAFNPYAVDWNLELKKTW</sequence>
<evidence type="ECO:0000313" key="4">
    <source>
        <dbReference type="Proteomes" id="UP000669239"/>
    </source>
</evidence>
<reference evidence="3 4" key="1">
    <citation type="journal article" date="2020" name="Cell Host Microbe">
        <title>Functional and Genomic Variation between Human-Derived Isolates of Lachnospiraceae Reveals Inter- and Intra-Species Diversity.</title>
        <authorList>
            <person name="Sorbara M.T."/>
            <person name="Littmann E.R."/>
            <person name="Fontana E."/>
            <person name="Moody T.U."/>
            <person name="Kohout C.E."/>
            <person name="Gjonbalaj M."/>
            <person name="Eaton V."/>
            <person name="Seok R."/>
            <person name="Leiner I.M."/>
            <person name="Pamer E.G."/>
        </authorList>
    </citation>
    <scope>NUCLEOTIDE SEQUENCE [LARGE SCALE GENOMIC DNA]</scope>
    <source>
        <strain evidence="3 4">MSK.1.17</strain>
    </source>
</reference>
<protein>
    <submittedName>
        <fullName evidence="3">DUF1266 domain-containing protein</fullName>
    </submittedName>
</protein>
<dbReference type="Gene3D" id="2.10.270.10">
    <property type="entry name" value="Cholin Binding"/>
    <property type="match status" value="1"/>
</dbReference>
<dbReference type="SUPFAM" id="SSF69360">
    <property type="entry name" value="Cell wall binding repeat"/>
    <property type="match status" value="1"/>
</dbReference>
<feature type="domain" description="DUF1266" evidence="2">
    <location>
        <begin position="220"/>
        <end position="293"/>
    </location>
</feature>
<keyword evidence="4" id="KW-1185">Reference proteome</keyword>
<organism evidence="3 4">
    <name type="scientific">Enterocloster aldenensis</name>
    <dbReference type="NCBI Taxonomy" id="358742"/>
    <lineage>
        <taxon>Bacteria</taxon>
        <taxon>Bacillati</taxon>
        <taxon>Bacillota</taxon>
        <taxon>Clostridia</taxon>
        <taxon>Lachnospirales</taxon>
        <taxon>Lachnospiraceae</taxon>
        <taxon>Enterocloster</taxon>
    </lineage>
</organism>